<dbReference type="EMBL" id="KI925459">
    <property type="protein sequence ID" value="ETW80970.1"/>
    <property type="molecule type" value="Genomic_DNA"/>
</dbReference>
<evidence type="ECO:0000313" key="2">
    <source>
        <dbReference type="EMBL" id="ETW80970.1"/>
    </source>
</evidence>
<feature type="region of interest" description="Disordered" evidence="1">
    <location>
        <begin position="1"/>
        <end position="21"/>
    </location>
</feature>
<feature type="compositionally biased region" description="Polar residues" evidence="1">
    <location>
        <begin position="1054"/>
        <end position="1063"/>
    </location>
</feature>
<gene>
    <name evidence="2" type="ORF">HETIRDRAFT_319372</name>
</gene>
<feature type="compositionally biased region" description="Polar residues" evidence="1">
    <location>
        <begin position="106"/>
        <end position="126"/>
    </location>
</feature>
<reference evidence="2 3" key="1">
    <citation type="journal article" date="2012" name="New Phytol.">
        <title>Insight into trade-off between wood decay and parasitism from the genome of a fungal forest pathogen.</title>
        <authorList>
            <person name="Olson A."/>
            <person name="Aerts A."/>
            <person name="Asiegbu F."/>
            <person name="Belbahri L."/>
            <person name="Bouzid O."/>
            <person name="Broberg A."/>
            <person name="Canback B."/>
            <person name="Coutinho P.M."/>
            <person name="Cullen D."/>
            <person name="Dalman K."/>
            <person name="Deflorio G."/>
            <person name="van Diepen L.T."/>
            <person name="Dunand C."/>
            <person name="Duplessis S."/>
            <person name="Durling M."/>
            <person name="Gonthier P."/>
            <person name="Grimwood J."/>
            <person name="Fossdal C.G."/>
            <person name="Hansson D."/>
            <person name="Henrissat B."/>
            <person name="Hietala A."/>
            <person name="Himmelstrand K."/>
            <person name="Hoffmeister D."/>
            <person name="Hogberg N."/>
            <person name="James T.Y."/>
            <person name="Karlsson M."/>
            <person name="Kohler A."/>
            <person name="Kues U."/>
            <person name="Lee Y.H."/>
            <person name="Lin Y.C."/>
            <person name="Lind M."/>
            <person name="Lindquist E."/>
            <person name="Lombard V."/>
            <person name="Lucas S."/>
            <person name="Lunden K."/>
            <person name="Morin E."/>
            <person name="Murat C."/>
            <person name="Park J."/>
            <person name="Raffaello T."/>
            <person name="Rouze P."/>
            <person name="Salamov A."/>
            <person name="Schmutz J."/>
            <person name="Solheim H."/>
            <person name="Stahlberg J."/>
            <person name="Velez H."/>
            <person name="de Vries R.P."/>
            <person name="Wiebenga A."/>
            <person name="Woodward S."/>
            <person name="Yakovlev I."/>
            <person name="Garbelotto M."/>
            <person name="Martin F."/>
            <person name="Grigoriev I.V."/>
            <person name="Stenlid J."/>
        </authorList>
    </citation>
    <scope>NUCLEOTIDE SEQUENCE [LARGE SCALE GENOMIC DNA]</scope>
    <source>
        <strain evidence="2 3">TC 32-1</strain>
    </source>
</reference>
<feature type="compositionally biased region" description="Basic and acidic residues" evidence="1">
    <location>
        <begin position="437"/>
        <end position="482"/>
    </location>
</feature>
<feature type="region of interest" description="Disordered" evidence="1">
    <location>
        <begin position="1046"/>
        <end position="1142"/>
    </location>
</feature>
<feature type="region of interest" description="Disordered" evidence="1">
    <location>
        <begin position="630"/>
        <end position="760"/>
    </location>
</feature>
<feature type="region of interest" description="Disordered" evidence="1">
    <location>
        <begin position="782"/>
        <end position="987"/>
    </location>
</feature>
<dbReference type="RefSeq" id="XP_009547656.1">
    <property type="nucleotide sequence ID" value="XM_009549361.1"/>
</dbReference>
<dbReference type="Proteomes" id="UP000030671">
    <property type="component" value="Unassembled WGS sequence"/>
</dbReference>
<proteinExistence type="predicted"/>
<name>W4K6J8_HETIT</name>
<dbReference type="HOGENOM" id="CLU_277571_0_0_1"/>
<feature type="compositionally biased region" description="Basic and acidic residues" evidence="1">
    <location>
        <begin position="491"/>
        <end position="523"/>
    </location>
</feature>
<feature type="compositionally biased region" description="Polar residues" evidence="1">
    <location>
        <begin position="544"/>
        <end position="556"/>
    </location>
</feature>
<feature type="region of interest" description="Disordered" evidence="1">
    <location>
        <begin position="106"/>
        <end position="129"/>
    </location>
</feature>
<feature type="compositionally biased region" description="Basic and acidic residues" evidence="1">
    <location>
        <begin position="950"/>
        <end position="971"/>
    </location>
</feature>
<dbReference type="GeneID" id="20670593"/>
<organism evidence="2 3">
    <name type="scientific">Heterobasidion irregulare (strain TC 32-1)</name>
    <dbReference type="NCBI Taxonomy" id="747525"/>
    <lineage>
        <taxon>Eukaryota</taxon>
        <taxon>Fungi</taxon>
        <taxon>Dikarya</taxon>
        <taxon>Basidiomycota</taxon>
        <taxon>Agaricomycotina</taxon>
        <taxon>Agaricomycetes</taxon>
        <taxon>Russulales</taxon>
        <taxon>Bondarzewiaceae</taxon>
        <taxon>Heterobasidion</taxon>
        <taxon>Heterobasidion annosum species complex</taxon>
    </lineage>
</organism>
<feature type="compositionally biased region" description="Low complexity" evidence="1">
    <location>
        <begin position="1"/>
        <end position="16"/>
    </location>
</feature>
<feature type="compositionally biased region" description="Polar residues" evidence="1">
    <location>
        <begin position="635"/>
        <end position="647"/>
    </location>
</feature>
<dbReference type="InParanoid" id="W4K6J8"/>
<protein>
    <submittedName>
        <fullName evidence="2">Uncharacterized protein</fullName>
    </submittedName>
</protein>
<sequence length="1142" mass="126418">MSSVSARNASRPSSSPLDSFKFDVIGKDPELLTRMKTASAPDVDSRYPSPEPFEQARADITHLARPTLFQRLAPLDQTISVALTEIAEPILDNALLAHTTSQTHSASQFVPSHHQNTAISEPTSRVSYEDHPRMHGQELTAIKSEHTASDASVSDVRIADRSHILDGSMPQIPPLVTPGQIDFDMQHAPTTSHPSAIRGVSISSSSAFSVPADNPISSTNAFDLLHQSLRRRQDRLPIIQGRYDERAAALNASIAQTLESFQTADDQISVVQGEVAAIKARSFEMPRRAQLVISQAEQLFQEALTIQNQVDAVMISATKMADDVRRAKAEFTSAMEKSTHISRYVQKIIDWSAGLSNNEGPLIEDLRAQFDRHEEISTRLTELEQSQQEALRQRIEDEAAAEAEERQRIAIAEEKLRAEAKAAAAEDQRVAEERRIAEEKRRARQASLERAEMERREAEAQLDRERKEQEERQRQKDYRARLEAVQAKQRQIRDDDATRLRAERQGGRDGREQDPKSKLESKKVPATKLTSEEHGSQHTEESSARPSSGQFISNAFPSDHSASRPLVMSSLSRAPPQPLATTLATLPTLVAAPLPHISVLGQASTQTSSRTTLGNGFVPAQTEAGRLVDVHGPYGSTTLRSEQQVLKSQKAPRGSGDPHSVTIKSSGDPSVPPAEQTQSVTSVSSQGQSDPAHQSLQQIKTKTIPIIKQEPSSDPVLTHRRPSPSTQVSHSSVVQQDLSSAPWPATSNALPRTEEPSDSFPRQAVTYNRENCQGLSVNATSTLPARPVVPPTDASPSPIERRVHQNAPSMPKTLVARDDRVVGDGGWGGFQTNNDSTAGQTYLPPVAPLSPSSDDAHLSSASRNRSRPDDRNTGRRTSDSRSPPMARPLPARHSPVQEARNQARWRANHYSPPSSPPPPSNPRKRSRPPHPEDDDFEPQSRNRSWMPSQYDRRPMYDDRDSRFVTRSDPRRYQRASPPSPRQVMENNYRPARDGWEERRFPENHEPTRHEAYTQAHDAHRSPEYRGQRGLRLDSRLGTVPLSSILAEPGHEHSNTMPASNELSGSLLDRIGDTPEPLDAQSASYDYPHSRNPSRGTQGRRLPTSRGRGGKVARGRLLGSQVTPQERRSFATRLPGSLHDRIQ</sequence>
<feature type="compositionally biased region" description="Low complexity" evidence="1">
    <location>
        <begin position="723"/>
        <end position="740"/>
    </location>
</feature>
<feature type="region of interest" description="Disordered" evidence="1">
    <location>
        <begin position="437"/>
        <end position="563"/>
    </location>
</feature>
<evidence type="ECO:0000313" key="3">
    <source>
        <dbReference type="Proteomes" id="UP000030671"/>
    </source>
</evidence>
<accession>W4K6J8</accession>
<dbReference type="KEGG" id="hir:HETIRDRAFT_319372"/>
<keyword evidence="3" id="KW-1185">Reference proteome</keyword>
<evidence type="ECO:0000256" key="1">
    <source>
        <dbReference type="SAM" id="MobiDB-lite"/>
    </source>
</evidence>
<feature type="compositionally biased region" description="Basic and acidic residues" evidence="1">
    <location>
        <begin position="530"/>
        <end position="543"/>
    </location>
</feature>
<dbReference type="STRING" id="747525.W4K6J8"/>
<dbReference type="AlphaFoldDB" id="W4K6J8"/>
<feature type="compositionally biased region" description="Low complexity" evidence="1">
    <location>
        <begin position="697"/>
        <end position="709"/>
    </location>
</feature>
<dbReference type="OrthoDB" id="3226786at2759"/>
<feature type="compositionally biased region" description="Polar residues" evidence="1">
    <location>
        <begin position="830"/>
        <end position="840"/>
    </location>
</feature>
<feature type="compositionally biased region" description="Basic and acidic residues" evidence="1">
    <location>
        <begin position="866"/>
        <end position="879"/>
    </location>
</feature>
<feature type="compositionally biased region" description="Low complexity" evidence="1">
    <location>
        <begin position="676"/>
        <end position="689"/>
    </location>
</feature>